<keyword evidence="1" id="KW-0732">Signal</keyword>
<dbReference type="EMBL" id="DAAFPU010000063">
    <property type="protein sequence ID" value="HAB0991121.1"/>
    <property type="molecule type" value="Genomic_DNA"/>
</dbReference>
<proteinExistence type="predicted"/>
<feature type="signal peptide" evidence="1">
    <location>
        <begin position="1"/>
        <end position="22"/>
    </location>
</feature>
<evidence type="ECO:0000313" key="6">
    <source>
        <dbReference type="EMBL" id="HAB5740604.1"/>
    </source>
</evidence>
<protein>
    <submittedName>
        <fullName evidence="2">DUF1471 domain-containing protein</fullName>
    </submittedName>
</protein>
<accession>A0A6X6UZ11</accession>
<evidence type="ECO:0000313" key="4">
    <source>
        <dbReference type="EMBL" id="HAB5117103.1"/>
    </source>
</evidence>
<comment type="caution">
    <text evidence="2">The sequence shown here is derived from an EMBL/GenBank/DDBJ whole genome shotgun (WGS) entry which is preliminary data.</text>
</comment>
<reference evidence="2" key="2">
    <citation type="submission" date="2019-10" db="EMBL/GenBank/DDBJ databases">
        <authorList>
            <consortium name="NCBI Pathogen Detection Project"/>
        </authorList>
    </citation>
    <scope>NUCLEOTIDE SEQUENCE</scope>
    <source>
        <strain evidence="2">Salmonella enterica</strain>
    </source>
</reference>
<sequence>MFSAKRIVLISVLAFMSANAFAKTVSVTDSTLEGAEAKVAQQAVSENASYKIVSALYKNRVYMTAELSK</sequence>
<organism evidence="2">
    <name type="scientific">Salmonella enterica I</name>
    <dbReference type="NCBI Taxonomy" id="59201"/>
    <lineage>
        <taxon>Bacteria</taxon>
        <taxon>Pseudomonadati</taxon>
        <taxon>Pseudomonadota</taxon>
        <taxon>Gammaproteobacteria</taxon>
        <taxon>Enterobacterales</taxon>
        <taxon>Enterobacteriaceae</taxon>
        <taxon>Salmonella</taxon>
    </lineage>
</organism>
<dbReference type="EMBL" id="DAAHEC010000027">
    <property type="protein sequence ID" value="HAB5740604.1"/>
    <property type="molecule type" value="Genomic_DNA"/>
</dbReference>
<name>A0A6X6UZ11_SALET</name>
<evidence type="ECO:0000313" key="7">
    <source>
        <dbReference type="EMBL" id="HAB5955665.1"/>
    </source>
</evidence>
<dbReference type="SUPFAM" id="SSF159871">
    <property type="entry name" value="YdgH-like"/>
    <property type="match status" value="1"/>
</dbReference>
<feature type="chain" id="PRO_5036193761" evidence="1">
    <location>
        <begin position="23"/>
        <end position="69"/>
    </location>
</feature>
<dbReference type="EMBL" id="DAAFQC010000033">
    <property type="protein sequence ID" value="HAB1049626.1"/>
    <property type="molecule type" value="Genomic_DNA"/>
</dbReference>
<dbReference type="EMBL" id="DAAGYV010000056">
    <property type="protein sequence ID" value="HAB5117103.1"/>
    <property type="molecule type" value="Genomic_DNA"/>
</dbReference>
<dbReference type="InterPro" id="IPR036275">
    <property type="entry name" value="YdgH-like_sf"/>
</dbReference>
<dbReference type="EMBL" id="DAAHBM010000019">
    <property type="protein sequence ID" value="HAB5430554.1"/>
    <property type="molecule type" value="Genomic_DNA"/>
</dbReference>
<dbReference type="AlphaFoldDB" id="A0A6X6UZ11"/>
<evidence type="ECO:0000313" key="3">
    <source>
        <dbReference type="EMBL" id="HAB1049626.1"/>
    </source>
</evidence>
<dbReference type="EMBL" id="DAAHFY010000017">
    <property type="protein sequence ID" value="HAB5955665.1"/>
    <property type="molecule type" value="Genomic_DNA"/>
</dbReference>
<reference evidence="2" key="1">
    <citation type="journal article" date="2018" name="Genome Biol.">
        <title>SKESA: strategic k-mer extension for scrupulous assemblies.</title>
        <authorList>
            <person name="Souvorov A."/>
            <person name="Agarwala R."/>
            <person name="Lipman D.J."/>
        </authorList>
    </citation>
    <scope>NUCLEOTIDE SEQUENCE</scope>
    <source>
        <strain evidence="2">Salmonella enterica</strain>
    </source>
</reference>
<gene>
    <name evidence="2" type="ORF">GB000_19350</name>
    <name evidence="5" type="ORF">GB225_21230</name>
    <name evidence="4" type="ORF">GB530_19130</name>
    <name evidence="7" type="ORF">GBV52_20990</name>
    <name evidence="3" type="ORF">GBW39_22985</name>
    <name evidence="6" type="ORF">GBW51_22550</name>
</gene>
<evidence type="ECO:0000313" key="2">
    <source>
        <dbReference type="EMBL" id="HAB0991121.1"/>
    </source>
</evidence>
<evidence type="ECO:0000256" key="1">
    <source>
        <dbReference type="SAM" id="SignalP"/>
    </source>
</evidence>
<evidence type="ECO:0000313" key="5">
    <source>
        <dbReference type="EMBL" id="HAB5430554.1"/>
    </source>
</evidence>